<reference evidence="1 2" key="1">
    <citation type="submission" date="2020-04" db="EMBL/GenBank/DDBJ databases">
        <authorList>
            <person name="Hogendoorn C."/>
        </authorList>
    </citation>
    <scope>NUCLEOTIDE SEQUENCE [LARGE SCALE GENOMIC DNA]</scope>
    <source>
        <strain evidence="1">COOX1</strain>
    </source>
</reference>
<organism evidence="1 2">
    <name type="scientific">Kyrpidia spormannii</name>
    <dbReference type="NCBI Taxonomy" id="2055160"/>
    <lineage>
        <taxon>Bacteria</taxon>
        <taxon>Bacillati</taxon>
        <taxon>Bacillota</taxon>
        <taxon>Bacilli</taxon>
        <taxon>Bacillales</taxon>
        <taxon>Alicyclobacillaceae</taxon>
        <taxon>Kyrpidia</taxon>
    </lineage>
</organism>
<gene>
    <name evidence="1" type="ORF">COOX1_0956</name>
</gene>
<sequence length="119" mass="13171">MVHHHRRGSIHSSVAPTLPCEFVRCPGPMNRILRIHGSRDHRPDQPVKAAFSALTGDHRSPTLFPVAESTDVWIQPQERTGVGVAVLGLTSMGPIDPGQFLRQPEVSMSCQFSVIILWQ</sequence>
<protein>
    <submittedName>
        <fullName evidence="1">Uncharacterized protein</fullName>
    </submittedName>
</protein>
<proteinExistence type="predicted"/>
<dbReference type="Proteomes" id="UP000502196">
    <property type="component" value="Chromosome"/>
</dbReference>
<name>A0A6F9E5H3_9BACL</name>
<dbReference type="EMBL" id="LR792683">
    <property type="protein sequence ID" value="CAB3391527.1"/>
    <property type="molecule type" value="Genomic_DNA"/>
</dbReference>
<evidence type="ECO:0000313" key="2">
    <source>
        <dbReference type="Proteomes" id="UP000502196"/>
    </source>
</evidence>
<dbReference type="AlphaFoldDB" id="A0A6F9E5H3"/>
<evidence type="ECO:0000313" key="1">
    <source>
        <dbReference type="EMBL" id="CAB3391527.1"/>
    </source>
</evidence>
<accession>A0A6F9E5H3</accession>